<dbReference type="InterPro" id="IPR011008">
    <property type="entry name" value="Dimeric_a/b-barrel"/>
</dbReference>
<dbReference type="InterPro" id="IPR019887">
    <property type="entry name" value="Tscrpt_reg_AsnC/Lrp_C"/>
</dbReference>
<dbReference type="InterPro" id="IPR036390">
    <property type="entry name" value="WH_DNA-bd_sf"/>
</dbReference>
<dbReference type="Pfam" id="PF13412">
    <property type="entry name" value="HTH_24"/>
    <property type="match status" value="1"/>
</dbReference>
<feature type="domain" description="HTH asnC-type" evidence="4">
    <location>
        <begin position="3"/>
        <end position="64"/>
    </location>
</feature>
<dbReference type="GO" id="GO:0005829">
    <property type="term" value="C:cytosol"/>
    <property type="evidence" value="ECO:0007669"/>
    <property type="project" value="TreeGrafter"/>
</dbReference>
<dbReference type="Proteomes" id="UP000326789">
    <property type="component" value="Unassembled WGS sequence"/>
</dbReference>
<gene>
    <name evidence="5" type="ORF">F2P58_13135</name>
    <name evidence="6" type="ORF">VFDL14_21135</name>
</gene>
<evidence type="ECO:0000313" key="6">
    <source>
        <dbReference type="EMBL" id="KDN27395.1"/>
    </source>
</evidence>
<dbReference type="Gene3D" id="3.30.70.920">
    <property type="match status" value="1"/>
</dbReference>
<dbReference type="SUPFAM" id="SSF54909">
    <property type="entry name" value="Dimeric alpha+beta barrel"/>
    <property type="match status" value="1"/>
</dbReference>
<dbReference type="Pfam" id="PF01037">
    <property type="entry name" value="AsnC_trans_reg"/>
    <property type="match status" value="1"/>
</dbReference>
<accession>A0A066UJZ6</accession>
<dbReference type="PROSITE" id="PS50956">
    <property type="entry name" value="HTH_ASNC_2"/>
    <property type="match status" value="1"/>
</dbReference>
<keyword evidence="2" id="KW-0238">DNA-binding</keyword>
<evidence type="ECO:0000313" key="8">
    <source>
        <dbReference type="Proteomes" id="UP000326789"/>
    </source>
</evidence>
<dbReference type="EMBL" id="VWSE01000006">
    <property type="protein sequence ID" value="KAB0288378.1"/>
    <property type="molecule type" value="Genomic_DNA"/>
</dbReference>
<dbReference type="InterPro" id="IPR000485">
    <property type="entry name" value="AsnC-type_HTH_dom"/>
</dbReference>
<dbReference type="PANTHER" id="PTHR30154">
    <property type="entry name" value="LEUCINE-RESPONSIVE REGULATORY PROTEIN"/>
    <property type="match status" value="1"/>
</dbReference>
<protein>
    <submittedName>
        <fullName evidence="6">ArsR family transcriptional regulator</fullName>
    </submittedName>
    <submittedName>
        <fullName evidence="5">Lrp/AsnC family transcriptional regulator</fullName>
    </submittedName>
</protein>
<dbReference type="STRING" id="212667.VFDL14_21135"/>
<organism evidence="6 7">
    <name type="scientific">Vibrio fortis</name>
    <dbReference type="NCBI Taxonomy" id="212667"/>
    <lineage>
        <taxon>Bacteria</taxon>
        <taxon>Pseudomonadati</taxon>
        <taxon>Pseudomonadota</taxon>
        <taxon>Gammaproteobacteria</taxon>
        <taxon>Vibrionales</taxon>
        <taxon>Vibrionaceae</taxon>
        <taxon>Vibrio</taxon>
    </lineage>
</organism>
<dbReference type="PANTHER" id="PTHR30154:SF34">
    <property type="entry name" value="TRANSCRIPTIONAL REGULATOR AZLB"/>
    <property type="match status" value="1"/>
</dbReference>
<dbReference type="Proteomes" id="UP000027219">
    <property type="component" value="Unassembled WGS sequence"/>
</dbReference>
<dbReference type="AlphaFoldDB" id="A0A066UJZ6"/>
<dbReference type="PRINTS" id="PR00033">
    <property type="entry name" value="HTHASNC"/>
</dbReference>
<dbReference type="Gene3D" id="1.10.10.10">
    <property type="entry name" value="Winged helix-like DNA-binding domain superfamily/Winged helix DNA-binding domain"/>
    <property type="match status" value="1"/>
</dbReference>
<dbReference type="GO" id="GO:0006355">
    <property type="term" value="P:regulation of DNA-templated transcription"/>
    <property type="evidence" value="ECO:0007669"/>
    <property type="project" value="UniProtKB-ARBA"/>
</dbReference>
<reference evidence="6 7" key="1">
    <citation type="submission" date="2014-02" db="EMBL/GenBank/DDBJ databases">
        <title>Vibrio fortis Dalian14 Genome Sequencing.</title>
        <authorList>
            <person name="Wang Y."/>
            <person name="Song L."/>
            <person name="Liu G."/>
            <person name="Ding J."/>
        </authorList>
    </citation>
    <scope>NUCLEOTIDE SEQUENCE [LARGE SCALE GENOMIC DNA]</scope>
    <source>
        <strain evidence="6 7">Dalian14</strain>
    </source>
</reference>
<dbReference type="InterPro" id="IPR019888">
    <property type="entry name" value="Tscrpt_reg_AsnC-like"/>
</dbReference>
<dbReference type="EMBL" id="JFFR01000027">
    <property type="protein sequence ID" value="KDN27395.1"/>
    <property type="molecule type" value="Genomic_DNA"/>
</dbReference>
<name>A0A066UJZ6_9VIBR</name>
<proteinExistence type="predicted"/>
<dbReference type="SUPFAM" id="SSF46785">
    <property type="entry name" value="Winged helix' DNA-binding domain"/>
    <property type="match status" value="1"/>
</dbReference>
<dbReference type="CDD" id="cd00090">
    <property type="entry name" value="HTH_ARSR"/>
    <property type="match status" value="1"/>
</dbReference>
<evidence type="ECO:0000259" key="4">
    <source>
        <dbReference type="PROSITE" id="PS50956"/>
    </source>
</evidence>
<reference evidence="5 8" key="2">
    <citation type="submission" date="2019-09" db="EMBL/GenBank/DDBJ databases">
        <title>Whole genome sequence of Vibrio fortis.</title>
        <authorList>
            <person name="Das S.K."/>
        </authorList>
    </citation>
    <scope>NUCLEOTIDE SEQUENCE [LARGE SCALE GENOMIC DNA]</scope>
    <source>
        <strain evidence="5 8">AN60</strain>
    </source>
</reference>
<dbReference type="SMART" id="SM00344">
    <property type="entry name" value="HTH_ASNC"/>
    <property type="match status" value="1"/>
</dbReference>
<keyword evidence="1" id="KW-0805">Transcription regulation</keyword>
<dbReference type="GO" id="GO:0043565">
    <property type="term" value="F:sequence-specific DNA binding"/>
    <property type="evidence" value="ECO:0007669"/>
    <property type="project" value="InterPro"/>
</dbReference>
<evidence type="ECO:0000256" key="1">
    <source>
        <dbReference type="ARBA" id="ARBA00023015"/>
    </source>
</evidence>
<keyword evidence="7" id="KW-1185">Reference proteome</keyword>
<evidence type="ECO:0000256" key="2">
    <source>
        <dbReference type="ARBA" id="ARBA00023125"/>
    </source>
</evidence>
<evidence type="ECO:0000313" key="5">
    <source>
        <dbReference type="EMBL" id="KAB0288378.1"/>
    </source>
</evidence>
<sequence length="156" mass="17691">MEIDRIDRSILSLLQKNNRIANIDLAEAVGLSPPACLKRVKRLREGKIIVGDVALINPALAGNKMTLIVSVEMERDRGDIYSVFSRSIEQAPEVTQCYQITGSYDFLIIVSVPDIQAYERFIERVLHQDKNIRKFHTSVSTKTVKFSTEVNVEEIQ</sequence>
<comment type="caution">
    <text evidence="6">The sequence shown here is derived from an EMBL/GenBank/DDBJ whole genome shotgun (WGS) entry which is preliminary data.</text>
</comment>
<keyword evidence="3" id="KW-0804">Transcription</keyword>
<dbReference type="GO" id="GO:0043200">
    <property type="term" value="P:response to amino acid"/>
    <property type="evidence" value="ECO:0007669"/>
    <property type="project" value="TreeGrafter"/>
</dbReference>
<evidence type="ECO:0000256" key="3">
    <source>
        <dbReference type="ARBA" id="ARBA00023163"/>
    </source>
</evidence>
<evidence type="ECO:0000313" key="7">
    <source>
        <dbReference type="Proteomes" id="UP000027219"/>
    </source>
</evidence>
<dbReference type="RefSeq" id="WP_032552752.1">
    <property type="nucleotide sequence ID" value="NZ_JATABQ010000239.1"/>
</dbReference>
<dbReference type="OrthoDB" id="8590699at2"/>
<dbReference type="InterPro" id="IPR036388">
    <property type="entry name" value="WH-like_DNA-bd_sf"/>
</dbReference>
<dbReference type="InterPro" id="IPR011991">
    <property type="entry name" value="ArsR-like_HTH"/>
</dbReference>